<dbReference type="EMBL" id="BSTI01000004">
    <property type="protein sequence ID" value="GLY65665.1"/>
    <property type="molecule type" value="Genomic_DNA"/>
</dbReference>
<dbReference type="Proteomes" id="UP001165136">
    <property type="component" value="Unassembled WGS sequence"/>
</dbReference>
<dbReference type="RefSeq" id="WP_027940775.1">
    <property type="nucleotide sequence ID" value="NZ_BSTI01000004.1"/>
</dbReference>
<reference evidence="2" key="1">
    <citation type="submission" date="2023-03" db="EMBL/GenBank/DDBJ databases">
        <title>Amycolatopsis taiwanensis NBRC 103393.</title>
        <authorList>
            <person name="Ichikawa N."/>
            <person name="Sato H."/>
            <person name="Tonouchi N."/>
        </authorList>
    </citation>
    <scope>NUCLEOTIDE SEQUENCE</scope>
    <source>
        <strain evidence="2">NBRC 103393</strain>
    </source>
</reference>
<evidence type="ECO:0000313" key="3">
    <source>
        <dbReference type="Proteomes" id="UP001165136"/>
    </source>
</evidence>
<accession>A0A9W6R171</accession>
<gene>
    <name evidence="2" type="ORF">Atai01_22840</name>
</gene>
<evidence type="ECO:0000313" key="2">
    <source>
        <dbReference type="EMBL" id="GLY65665.1"/>
    </source>
</evidence>
<comment type="caution">
    <text evidence="2">The sequence shown here is derived from an EMBL/GenBank/DDBJ whole genome shotgun (WGS) entry which is preliminary data.</text>
</comment>
<dbReference type="AlphaFoldDB" id="A0A9W6R171"/>
<name>A0A9W6R171_9PSEU</name>
<feature type="region of interest" description="Disordered" evidence="1">
    <location>
        <begin position="1"/>
        <end position="27"/>
    </location>
</feature>
<organism evidence="2 3">
    <name type="scientific">Amycolatopsis taiwanensis</name>
    <dbReference type="NCBI Taxonomy" id="342230"/>
    <lineage>
        <taxon>Bacteria</taxon>
        <taxon>Bacillati</taxon>
        <taxon>Actinomycetota</taxon>
        <taxon>Actinomycetes</taxon>
        <taxon>Pseudonocardiales</taxon>
        <taxon>Pseudonocardiaceae</taxon>
        <taxon>Amycolatopsis</taxon>
    </lineage>
</organism>
<evidence type="ECO:0008006" key="4">
    <source>
        <dbReference type="Google" id="ProtNLM"/>
    </source>
</evidence>
<keyword evidence="3" id="KW-1185">Reference proteome</keyword>
<evidence type="ECO:0000256" key="1">
    <source>
        <dbReference type="SAM" id="MobiDB-lite"/>
    </source>
</evidence>
<protein>
    <recommendedName>
        <fullName evidence="4">Alpha/beta hydrolase</fullName>
    </recommendedName>
</protein>
<proteinExistence type="predicted"/>
<sequence>MSHPASSPDPVRAAGPPAVTEGTPDGPIVLVLDPAGAAKHAELPATWRELAEDWQITWCRLPSPGALTEADDLLADPPRPGRSVHVVASGPFADDALSLAQRHTDTVRSVLLIDPAADRYISPDRGDAETRHWEEDTAARRTALADAGVEVKVVAYSTGGERDRVPAPIPLGHPDVAEAVRQAIEE</sequence>